<dbReference type="SUPFAM" id="SSF46785">
    <property type="entry name" value="Winged helix' DNA-binding domain"/>
    <property type="match status" value="1"/>
</dbReference>
<dbReference type="PANTHER" id="PTHR33221:SF2">
    <property type="entry name" value="TRANSCRIPTIONAL REGULATOR"/>
    <property type="match status" value="1"/>
</dbReference>
<gene>
    <name evidence="2" type="ORF">E3E12_00780</name>
</gene>
<dbReference type="PROSITE" id="PS01332">
    <property type="entry name" value="HTH_RRF2_1"/>
    <property type="match status" value="1"/>
</dbReference>
<dbReference type="Pfam" id="PF02082">
    <property type="entry name" value="Rrf2"/>
    <property type="match status" value="1"/>
</dbReference>
<feature type="compositionally biased region" description="Pro residues" evidence="1">
    <location>
        <begin position="134"/>
        <end position="150"/>
    </location>
</feature>
<organism evidence="2 3">
    <name type="scientific">Formicincola oecophyllae</name>
    <dbReference type="NCBI Taxonomy" id="2558361"/>
    <lineage>
        <taxon>Bacteria</taxon>
        <taxon>Pseudomonadati</taxon>
        <taxon>Pseudomonadota</taxon>
        <taxon>Alphaproteobacteria</taxon>
        <taxon>Acetobacterales</taxon>
        <taxon>Acetobacteraceae</taxon>
        <taxon>Formicincola</taxon>
    </lineage>
</organism>
<dbReference type="Proteomes" id="UP000318709">
    <property type="component" value="Chromosome"/>
</dbReference>
<accession>A0A4Y6U9Z2</accession>
<dbReference type="InterPro" id="IPR036390">
    <property type="entry name" value="WH_DNA-bd_sf"/>
</dbReference>
<evidence type="ECO:0000313" key="2">
    <source>
        <dbReference type="EMBL" id="QDH12975.1"/>
    </source>
</evidence>
<dbReference type="KEGG" id="swf:E3E12_00780"/>
<dbReference type="PANTHER" id="PTHR33221">
    <property type="entry name" value="WINGED HELIX-TURN-HELIX TRANSCRIPTIONAL REGULATOR, RRF2 FAMILY"/>
    <property type="match status" value="1"/>
</dbReference>
<protein>
    <submittedName>
        <fullName evidence="2">SUF system Fe-S cluster assembly regulator</fullName>
    </submittedName>
</protein>
<dbReference type="InterPro" id="IPR014290">
    <property type="entry name" value="SUF_FeS_clus_asmbl_reg"/>
</dbReference>
<dbReference type="GO" id="GO:0003700">
    <property type="term" value="F:DNA-binding transcription factor activity"/>
    <property type="evidence" value="ECO:0007669"/>
    <property type="project" value="TreeGrafter"/>
</dbReference>
<dbReference type="OrthoDB" id="9808360at2"/>
<keyword evidence="3" id="KW-1185">Reference proteome</keyword>
<reference evidence="2 3" key="1">
    <citation type="submission" date="2019-03" db="EMBL/GenBank/DDBJ databases">
        <title>The complete genome sequence of Swingsia_sp. F3b2 LMG30590(T).</title>
        <authorList>
            <person name="Chua K.-O."/>
            <person name="Chan K.-G."/>
            <person name="See-Too W.-S."/>
        </authorList>
    </citation>
    <scope>NUCLEOTIDE SEQUENCE [LARGE SCALE GENOMIC DNA]</scope>
    <source>
        <strain evidence="2 3">F3b2</strain>
    </source>
</reference>
<dbReference type="EMBL" id="CP038231">
    <property type="protein sequence ID" value="QDH12975.1"/>
    <property type="molecule type" value="Genomic_DNA"/>
</dbReference>
<dbReference type="PROSITE" id="PS51197">
    <property type="entry name" value="HTH_RRF2_2"/>
    <property type="match status" value="1"/>
</dbReference>
<dbReference type="AlphaFoldDB" id="A0A4Y6U9Z2"/>
<dbReference type="RefSeq" id="WP_141442617.1">
    <property type="nucleotide sequence ID" value="NZ_CP038231.1"/>
</dbReference>
<dbReference type="NCBIfam" id="TIGR02944">
    <property type="entry name" value="suf_reg_Xantho"/>
    <property type="match status" value="1"/>
</dbReference>
<evidence type="ECO:0000313" key="3">
    <source>
        <dbReference type="Proteomes" id="UP000318709"/>
    </source>
</evidence>
<dbReference type="Gene3D" id="1.10.10.10">
    <property type="entry name" value="Winged helix-like DNA-binding domain superfamily/Winged helix DNA-binding domain"/>
    <property type="match status" value="1"/>
</dbReference>
<proteinExistence type="predicted"/>
<dbReference type="GO" id="GO:0005829">
    <property type="term" value="C:cytosol"/>
    <property type="evidence" value="ECO:0007669"/>
    <property type="project" value="TreeGrafter"/>
</dbReference>
<dbReference type="InterPro" id="IPR036388">
    <property type="entry name" value="WH-like_DNA-bd_sf"/>
</dbReference>
<dbReference type="InterPro" id="IPR000944">
    <property type="entry name" value="Tscrpt_reg_Rrf2"/>
</dbReference>
<sequence>MLRLSKLADYAAAILVRLGRHGELVAAGVLAAETGMPEPTVAKLLKILAGAGLVVSLRGARGGYRIARPLEDISVAALIEAIDGPIAVVACCDGALCARGLTCGMYGRWDVVNNTIRQSLSRITLADMATGEPANPPQLATPPTPGESLS</sequence>
<evidence type="ECO:0000256" key="1">
    <source>
        <dbReference type="SAM" id="MobiDB-lite"/>
    </source>
</evidence>
<dbReference type="InterPro" id="IPR030489">
    <property type="entry name" value="TR_Rrf2-type_CS"/>
</dbReference>
<name>A0A4Y6U9Z2_9PROT</name>
<dbReference type="NCBIfam" id="TIGR00738">
    <property type="entry name" value="rrf2_super"/>
    <property type="match status" value="1"/>
</dbReference>
<feature type="region of interest" description="Disordered" evidence="1">
    <location>
        <begin position="129"/>
        <end position="150"/>
    </location>
</feature>